<feature type="domain" description="TonB-dependent receptor plug" evidence="11">
    <location>
        <begin position="68"/>
        <end position="186"/>
    </location>
</feature>
<accession>A0A7W4NTK4</accession>
<dbReference type="InterPro" id="IPR037066">
    <property type="entry name" value="Plug_dom_sf"/>
</dbReference>
<gene>
    <name evidence="12" type="ORF">HLH48_19895</name>
</gene>
<keyword evidence="6 8" id="KW-0472">Membrane</keyword>
<evidence type="ECO:0000256" key="8">
    <source>
        <dbReference type="PROSITE-ProRule" id="PRU01360"/>
    </source>
</evidence>
<dbReference type="InterPro" id="IPR039426">
    <property type="entry name" value="TonB-dep_rcpt-like"/>
</dbReference>
<dbReference type="InterPro" id="IPR036942">
    <property type="entry name" value="Beta-barrel_TonB_sf"/>
</dbReference>
<evidence type="ECO:0000256" key="2">
    <source>
        <dbReference type="ARBA" id="ARBA00022448"/>
    </source>
</evidence>
<dbReference type="SUPFAM" id="SSF56935">
    <property type="entry name" value="Porins"/>
    <property type="match status" value="1"/>
</dbReference>
<keyword evidence="3 8" id="KW-1134">Transmembrane beta strand</keyword>
<reference evidence="12 13" key="1">
    <citation type="submission" date="2020-04" db="EMBL/GenBank/DDBJ databases">
        <title>Description of novel Gluconacetobacter.</title>
        <authorList>
            <person name="Sombolestani A."/>
        </authorList>
    </citation>
    <scope>NUCLEOTIDE SEQUENCE [LARGE SCALE GENOMIC DNA]</scope>
    <source>
        <strain evidence="12 13">LMG 19747</strain>
    </source>
</reference>
<keyword evidence="2 8" id="KW-0813">Transport</keyword>
<comment type="caution">
    <text evidence="12">The sequence shown here is derived from an EMBL/GenBank/DDBJ whole genome shotgun (WGS) entry which is preliminary data.</text>
</comment>
<dbReference type="PANTHER" id="PTHR47234:SF3">
    <property type="entry name" value="SECRETIN_TONB SHORT N-TERMINAL DOMAIN-CONTAINING PROTEIN"/>
    <property type="match status" value="1"/>
</dbReference>
<dbReference type="CDD" id="cd01347">
    <property type="entry name" value="ligand_gated_channel"/>
    <property type="match status" value="1"/>
</dbReference>
<keyword evidence="7 8" id="KW-0998">Cell outer membrane</keyword>
<evidence type="ECO:0000259" key="11">
    <source>
        <dbReference type="Pfam" id="PF07715"/>
    </source>
</evidence>
<dbReference type="InterPro" id="IPR000531">
    <property type="entry name" value="Beta-barrel_TonB"/>
</dbReference>
<dbReference type="PANTHER" id="PTHR47234">
    <property type="match status" value="1"/>
</dbReference>
<evidence type="ECO:0000256" key="3">
    <source>
        <dbReference type="ARBA" id="ARBA00022452"/>
    </source>
</evidence>
<dbReference type="GO" id="GO:0009279">
    <property type="term" value="C:cell outer membrane"/>
    <property type="evidence" value="ECO:0007669"/>
    <property type="project" value="UniProtKB-SubCell"/>
</dbReference>
<keyword evidence="4 8" id="KW-0812">Transmembrane</keyword>
<dbReference type="Gene3D" id="2.40.170.20">
    <property type="entry name" value="TonB-dependent receptor, beta-barrel domain"/>
    <property type="match status" value="1"/>
</dbReference>
<evidence type="ECO:0000256" key="6">
    <source>
        <dbReference type="ARBA" id="ARBA00023136"/>
    </source>
</evidence>
<dbReference type="PROSITE" id="PS52016">
    <property type="entry name" value="TONB_DEPENDENT_REC_3"/>
    <property type="match status" value="1"/>
</dbReference>
<organism evidence="12 13">
    <name type="scientific">Gluconacetobacter sacchari</name>
    <dbReference type="NCBI Taxonomy" id="92759"/>
    <lineage>
        <taxon>Bacteria</taxon>
        <taxon>Pseudomonadati</taxon>
        <taxon>Pseudomonadota</taxon>
        <taxon>Alphaproteobacteria</taxon>
        <taxon>Acetobacterales</taxon>
        <taxon>Acetobacteraceae</taxon>
        <taxon>Gluconacetobacter</taxon>
    </lineage>
</organism>
<dbReference type="Proteomes" id="UP000589085">
    <property type="component" value="Unassembled WGS sequence"/>
</dbReference>
<dbReference type="EMBL" id="JABEQJ010000037">
    <property type="protein sequence ID" value="MBB2162390.1"/>
    <property type="molecule type" value="Genomic_DNA"/>
</dbReference>
<evidence type="ECO:0000256" key="9">
    <source>
        <dbReference type="RuleBase" id="RU003357"/>
    </source>
</evidence>
<dbReference type="Gene3D" id="2.170.130.10">
    <property type="entry name" value="TonB-dependent receptor, plug domain"/>
    <property type="match status" value="1"/>
</dbReference>
<evidence type="ECO:0000256" key="1">
    <source>
        <dbReference type="ARBA" id="ARBA00004571"/>
    </source>
</evidence>
<feature type="domain" description="TonB-dependent receptor-like beta-barrel" evidence="10">
    <location>
        <begin position="306"/>
        <end position="785"/>
    </location>
</feature>
<name>A0A7W4NTK4_9PROT</name>
<evidence type="ECO:0000256" key="4">
    <source>
        <dbReference type="ARBA" id="ARBA00022692"/>
    </source>
</evidence>
<proteinExistence type="inferred from homology"/>
<evidence type="ECO:0000313" key="13">
    <source>
        <dbReference type="Proteomes" id="UP000589085"/>
    </source>
</evidence>
<sequence>MAVALMGLDGAAYGQSVPSPTLTMDKKSGATAAIRSAKARPGPSAPADGGEAVVVTGNRGVQRTALHSSTPIDVIRSKELLETGKASVISQLNTLVPSFNSPNRAGGGTSTIIATGGLRGLNPDQMLVLVNGKRRHKTSLINAVSSLYNGSVPTDLDMIPPSEIDHIEVLRDGAAAQYGSDAIAGVINIILKKKANGGSSSFTTGANMDRGDGQQYQWLTNGGIKLGSQGFLNVSIDLKKQLASNRANPIAKSVQLYNKINGQPDPREATADRLVTTNYGLMPQRGVLVGYNSEYDFGPVTFYTFGSYGLRDSDLNYSYRAPNNVNSLPQFFPDGFRPRVVVHEQDYQFAAGLRGRQLGWNWDLSSSFGEDRARQTADQTLNASLGPASPLSFYVGTLQSTEWVNTFDVTRGWKILGNLQTSLGIMHRLETYRVEAGDPASYAAGTYRNHGALVAPGANGAPGFTPSDAGFMQRNNMAAYTDLAWDPVKSLTIGLAGRFEHYDDASGNSGIGKATMRYAVTKWLAIRGTLSNGFRAPSLAQQLYASTTGQFRLVNEDLTLLQIKTLPVNSPAARALGATPLHPETSKNMSAGFVLQPFRPLAITLDAYQIEVNNRIALTSTLTGPAVSRILVANGLASDISAQYYTNAINTRTRGIDVVATYHHDVGPAGQMQWNLGWNYNQTVISNIKANPAQLASLGSGYVLFDRLSQGYLTKAIPRTKLSLMNVWTWGPVVLNTRVTRYGGYTILQNSASQDRRFGPRLIVDMDITWNINRFVNVGFGANNLFNQYPTANGLYNASLGQGQYPGTSPFGFTGGYYYGRVGVNF</sequence>
<evidence type="ECO:0000259" key="10">
    <source>
        <dbReference type="Pfam" id="PF00593"/>
    </source>
</evidence>
<dbReference type="Pfam" id="PF07715">
    <property type="entry name" value="Plug"/>
    <property type="match status" value="1"/>
</dbReference>
<evidence type="ECO:0000256" key="5">
    <source>
        <dbReference type="ARBA" id="ARBA00023077"/>
    </source>
</evidence>
<comment type="subcellular location">
    <subcellularLocation>
        <location evidence="1 8">Cell outer membrane</location>
        <topology evidence="1 8">Multi-pass membrane protein</topology>
    </subcellularLocation>
</comment>
<comment type="similarity">
    <text evidence="8 9">Belongs to the TonB-dependent receptor family.</text>
</comment>
<dbReference type="AlphaFoldDB" id="A0A7W4NTK4"/>
<evidence type="ECO:0000313" key="12">
    <source>
        <dbReference type="EMBL" id="MBB2162390.1"/>
    </source>
</evidence>
<evidence type="ECO:0000256" key="7">
    <source>
        <dbReference type="ARBA" id="ARBA00023237"/>
    </source>
</evidence>
<dbReference type="Pfam" id="PF00593">
    <property type="entry name" value="TonB_dep_Rec_b-barrel"/>
    <property type="match status" value="1"/>
</dbReference>
<keyword evidence="5 9" id="KW-0798">TonB box</keyword>
<keyword evidence="12" id="KW-0675">Receptor</keyword>
<dbReference type="InterPro" id="IPR012910">
    <property type="entry name" value="Plug_dom"/>
</dbReference>
<protein>
    <submittedName>
        <fullName evidence="12">TonB-dependent receptor</fullName>
    </submittedName>
</protein>
<dbReference type="RefSeq" id="WP_182999214.1">
    <property type="nucleotide sequence ID" value="NZ_JABEQJ010000037.1"/>
</dbReference>